<accession>A0A6J5WJ66</accession>
<reference evidence="2" key="1">
    <citation type="journal article" date="2020" name="Genome Biol.">
        <title>Gamete binning: chromosome-level and haplotype-resolved genome assembly enabled by high-throughput single-cell sequencing of gamete genomes.</title>
        <authorList>
            <person name="Campoy J.A."/>
            <person name="Sun H."/>
            <person name="Goel M."/>
            <person name="Jiao W.-B."/>
            <person name="Folz-Donahue K."/>
            <person name="Wang N."/>
            <person name="Rubio M."/>
            <person name="Liu C."/>
            <person name="Kukat C."/>
            <person name="Ruiz D."/>
            <person name="Huettel B."/>
            <person name="Schneeberger K."/>
        </authorList>
    </citation>
    <scope>NUCLEOTIDE SEQUENCE [LARGE SCALE GENOMIC DNA]</scope>
    <source>
        <strain evidence="2">cv. Rojo Pasion</strain>
    </source>
</reference>
<name>A0A6J5WJ66_PRUAR</name>
<evidence type="ECO:0000313" key="1">
    <source>
        <dbReference type="EMBL" id="CAB4301599.1"/>
    </source>
</evidence>
<gene>
    <name evidence="1" type="ORF">ORAREDHAP_LOCUS17132</name>
</gene>
<dbReference type="EMBL" id="CAEKKB010000002">
    <property type="protein sequence ID" value="CAB4301599.1"/>
    <property type="molecule type" value="Genomic_DNA"/>
</dbReference>
<dbReference type="Gene3D" id="3.40.50.300">
    <property type="entry name" value="P-loop containing nucleotide triphosphate hydrolases"/>
    <property type="match status" value="1"/>
</dbReference>
<proteinExistence type="predicted"/>
<sequence>MNLFGRIKLQHIYRERNAVADCLATWSHNLNMGCCFFEESPGVWSGVSALPRGTERKHHKEYEEVCAPAGAGKTNIAMISILHEIAQHFKDGYLHKD</sequence>
<evidence type="ECO:0000313" key="2">
    <source>
        <dbReference type="Proteomes" id="UP000507245"/>
    </source>
</evidence>
<dbReference type="Proteomes" id="UP000507245">
    <property type="component" value="Unassembled WGS sequence"/>
</dbReference>
<dbReference type="AlphaFoldDB" id="A0A6J5WJ66"/>
<dbReference type="OrthoDB" id="1934815at2759"/>
<keyword evidence="2" id="KW-1185">Reference proteome</keyword>
<protein>
    <submittedName>
        <fullName evidence="1">Uncharacterized protein</fullName>
    </submittedName>
</protein>
<dbReference type="InterPro" id="IPR027417">
    <property type="entry name" value="P-loop_NTPase"/>
</dbReference>
<organism evidence="1 2">
    <name type="scientific">Prunus armeniaca</name>
    <name type="common">Apricot</name>
    <name type="synonym">Armeniaca vulgaris</name>
    <dbReference type="NCBI Taxonomy" id="36596"/>
    <lineage>
        <taxon>Eukaryota</taxon>
        <taxon>Viridiplantae</taxon>
        <taxon>Streptophyta</taxon>
        <taxon>Embryophyta</taxon>
        <taxon>Tracheophyta</taxon>
        <taxon>Spermatophyta</taxon>
        <taxon>Magnoliopsida</taxon>
        <taxon>eudicotyledons</taxon>
        <taxon>Gunneridae</taxon>
        <taxon>Pentapetalae</taxon>
        <taxon>rosids</taxon>
        <taxon>fabids</taxon>
        <taxon>Rosales</taxon>
        <taxon>Rosaceae</taxon>
        <taxon>Amygdaloideae</taxon>
        <taxon>Amygdaleae</taxon>
        <taxon>Prunus</taxon>
    </lineage>
</organism>